<feature type="signal peptide" evidence="5">
    <location>
        <begin position="1"/>
        <end position="24"/>
    </location>
</feature>
<dbReference type="PANTHER" id="PTHR44943:SF9">
    <property type="entry name" value="TPR-REPEAT-CONTAINING PROTEIN"/>
    <property type="match status" value="1"/>
</dbReference>
<dbReference type="Pfam" id="PF12969">
    <property type="entry name" value="DUF3857"/>
    <property type="match status" value="1"/>
</dbReference>
<sequence>MFKNFIPKKTIVLLFILAGSNVFAQSNLQSAWQAFFENKTDTAKILFNQAIQKNDNTGDALLGLSLMAQADQAPAAAFDYFQKFFAQSKDAAPYVYALWTTSSVNSSFGKHTAPQLALLNQVTDNSSYDGMMAAMANSMIGMHYETSNQLERADEYFKKISAIENWQITGEFENISTSGFDRTYPVVDHPEADALFTGKHGARTGWHTVTDMRHDKWLDYTYYSNADNAIIFSQTFVNAPEATEAQLRIGVSGSVKVWVNDALILSVPEERNNDLDSYIQTIKLNKGYNRVLVQVGESYAGRMNFLVRITDSKGIPLPGLTSQASAQPYTKETAYVSKVVEPFAITYFEDEIKAHPQAYLPKILLAHSYLRNDKTYEARRIIEDLRLKYPNSTFLNLMLLEVFNRESNRTGYETTTETIKNSDPQSTEGLVLKYNEYYSQKDYDKAADIIKQLEDRKTEQQIFVYQSKISLAAANKNQDQLVKLGEEAYQKFPDNTDFTELKYAIEKEMRKNPHAIDILKKYVAENDNYAMARKLSEAYFIADDAASGIKVLQDELKKKPYATGIYANLGGQYYKTQQYQKAQECYLNCIRIAPTISGYYSSLGKINELMNNKDQAIKYYQKGLEFDPNDYESIASLRKLQTKKEVFSYFKDPDVDEEIRTAPKASDYPDDNVVILDEEVQKVVYAQGGSEERKFITTKILTQKGIDDWKEYRIDYDNWQDLTIEVAEVIKANGTKVPAERNENNLVFTNLEIGDVINIRYKTKNYSQAKLAGYFWDSFYFSNGNPHIVSKYSLLIDKGQKFNSTFTGKAIAPVKGSMDEFDMYTWENKKQESLQYEDKMPPLDDVANVLYLTSIPDWKFVSDWYNDLASAKARTNYEVKQVISDIFKGSDNLTDFQKIEKIYRYITGNISYSEVSFRQSGLIPQNPSAVINTRIGDCKDVSTLFVAMCKEAGIKAHLVLVRTHDMGVLGMPLPSIDFNHCIAKVTLNGKEYYMELTSQYLPFMCLYNSEINSNILDIDATTGIALKLLDPSTRKENNIKRATSISFKDKNMLVDEKSYKTAALAGTLRETVGDQSQKDRLKKMKEGLSTEYPDNDISLLEYRNVDRKNPVDTVYLHAIYQLNNSVKSIGSISIFTIPWSDNITASDLQVNLPRSSGIDLSQMFYLDNETEVVTLTLQPGKTLVEAVTPVSIKNDIIEYGITPKQVGNKVIITRTFKLKKNFVPVDKVPEFTTFFKKMVEADGKELAMK</sequence>
<feature type="repeat" description="TPR" evidence="4">
    <location>
        <begin position="597"/>
        <end position="630"/>
    </location>
</feature>
<protein>
    <submittedName>
        <fullName evidence="7">Tetratricopeptide repeat-containing protein</fullName>
    </submittedName>
</protein>
<dbReference type="SUPFAM" id="SSF48452">
    <property type="entry name" value="TPR-like"/>
    <property type="match status" value="2"/>
</dbReference>
<dbReference type="EMBL" id="LT629740">
    <property type="protein sequence ID" value="SDT63942.1"/>
    <property type="molecule type" value="Genomic_DNA"/>
</dbReference>
<dbReference type="InterPro" id="IPR019734">
    <property type="entry name" value="TPR_rpt"/>
</dbReference>
<dbReference type="Gene3D" id="2.60.120.1130">
    <property type="match status" value="1"/>
</dbReference>
<evidence type="ECO:0000256" key="5">
    <source>
        <dbReference type="SAM" id="SignalP"/>
    </source>
</evidence>
<dbReference type="STRING" id="652787.SAMN05216490_4510"/>
<gene>
    <name evidence="7" type="ORF">SAMN05216490_4510</name>
</gene>
<accession>A0A1H2C0U8</accession>
<dbReference type="SUPFAM" id="SSF54001">
    <property type="entry name" value="Cysteine proteinases"/>
    <property type="match status" value="1"/>
</dbReference>
<dbReference type="Gene3D" id="3.10.620.30">
    <property type="match status" value="1"/>
</dbReference>
<dbReference type="SUPFAM" id="SSF81901">
    <property type="entry name" value="HCP-like"/>
    <property type="match status" value="1"/>
</dbReference>
<evidence type="ECO:0000256" key="1">
    <source>
        <dbReference type="ARBA" id="ARBA00022737"/>
    </source>
</evidence>
<reference evidence="7 8" key="1">
    <citation type="submission" date="2016-10" db="EMBL/GenBank/DDBJ databases">
        <authorList>
            <person name="de Groot N.N."/>
        </authorList>
    </citation>
    <scope>NUCLEOTIDE SEQUENCE [LARGE SCALE GENOMIC DNA]</scope>
    <source>
        <strain evidence="7 8">MP1X4</strain>
    </source>
</reference>
<feature type="repeat" description="TPR" evidence="4">
    <location>
        <begin position="563"/>
        <end position="596"/>
    </location>
</feature>
<dbReference type="InterPro" id="IPR002931">
    <property type="entry name" value="Transglutaminase-like"/>
</dbReference>
<dbReference type="InterPro" id="IPR038765">
    <property type="entry name" value="Papain-like_cys_pep_sf"/>
</dbReference>
<dbReference type="PANTHER" id="PTHR44943">
    <property type="entry name" value="CELLULOSE SYNTHASE OPERON PROTEIN C"/>
    <property type="match status" value="1"/>
</dbReference>
<evidence type="ECO:0000313" key="8">
    <source>
        <dbReference type="Proteomes" id="UP000199679"/>
    </source>
</evidence>
<name>A0A1H2C0U8_MUCMA</name>
<feature type="chain" id="PRO_5009270623" evidence="5">
    <location>
        <begin position="25"/>
        <end position="1249"/>
    </location>
</feature>
<dbReference type="Gene3D" id="1.25.40.10">
    <property type="entry name" value="Tetratricopeptide repeat domain"/>
    <property type="match status" value="3"/>
</dbReference>
<dbReference type="SMART" id="SM00028">
    <property type="entry name" value="TPR"/>
    <property type="match status" value="4"/>
</dbReference>
<dbReference type="InterPro" id="IPR011990">
    <property type="entry name" value="TPR-like_helical_dom_sf"/>
</dbReference>
<keyword evidence="8" id="KW-1185">Reference proteome</keyword>
<evidence type="ECO:0000256" key="4">
    <source>
        <dbReference type="PROSITE-ProRule" id="PRU00339"/>
    </source>
</evidence>
<keyword evidence="5" id="KW-0732">Signal</keyword>
<proteinExistence type="predicted"/>
<dbReference type="Pfam" id="PF01841">
    <property type="entry name" value="Transglut_core"/>
    <property type="match status" value="1"/>
</dbReference>
<keyword evidence="1" id="KW-0677">Repeat</keyword>
<keyword evidence="3" id="KW-0793">Thylakoid</keyword>
<dbReference type="AlphaFoldDB" id="A0A1H2C0U8"/>
<dbReference type="PROSITE" id="PS50005">
    <property type="entry name" value="TPR"/>
    <property type="match status" value="2"/>
</dbReference>
<feature type="domain" description="Transglutaminase-like" evidence="6">
    <location>
        <begin position="930"/>
        <end position="998"/>
    </location>
</feature>
<evidence type="ECO:0000256" key="2">
    <source>
        <dbReference type="ARBA" id="ARBA00022803"/>
    </source>
</evidence>
<dbReference type="Proteomes" id="UP000199679">
    <property type="component" value="Chromosome I"/>
</dbReference>
<dbReference type="OrthoDB" id="98874at2"/>
<organism evidence="7 8">
    <name type="scientific">Mucilaginibacter mallensis</name>
    <dbReference type="NCBI Taxonomy" id="652787"/>
    <lineage>
        <taxon>Bacteria</taxon>
        <taxon>Pseudomonadati</taxon>
        <taxon>Bacteroidota</taxon>
        <taxon>Sphingobacteriia</taxon>
        <taxon>Sphingobacteriales</taxon>
        <taxon>Sphingobacteriaceae</taxon>
        <taxon>Mucilaginibacter</taxon>
    </lineage>
</organism>
<dbReference type="Pfam" id="PF13181">
    <property type="entry name" value="TPR_8"/>
    <property type="match status" value="2"/>
</dbReference>
<dbReference type="InterPro" id="IPR024618">
    <property type="entry name" value="DUF3857"/>
</dbReference>
<dbReference type="InterPro" id="IPR051685">
    <property type="entry name" value="Ycf3/AcsC/BcsC/TPR_MFPF"/>
</dbReference>
<evidence type="ECO:0000259" key="6">
    <source>
        <dbReference type="SMART" id="SM00460"/>
    </source>
</evidence>
<evidence type="ECO:0000256" key="3">
    <source>
        <dbReference type="ARBA" id="ARBA00023078"/>
    </source>
</evidence>
<evidence type="ECO:0000313" key="7">
    <source>
        <dbReference type="EMBL" id="SDT63942.1"/>
    </source>
</evidence>
<dbReference type="Gene3D" id="2.60.40.3140">
    <property type="match status" value="1"/>
</dbReference>
<dbReference type="RefSeq" id="WP_091378506.1">
    <property type="nucleotide sequence ID" value="NZ_LT629740.1"/>
</dbReference>
<keyword evidence="2 4" id="KW-0802">TPR repeat</keyword>
<dbReference type="SMART" id="SM00460">
    <property type="entry name" value="TGc"/>
    <property type="match status" value="1"/>
</dbReference>